<proteinExistence type="predicted"/>
<organism evidence="1 2">
    <name type="scientific">Aquimarina addita</name>
    <dbReference type="NCBI Taxonomy" id="870485"/>
    <lineage>
        <taxon>Bacteria</taxon>
        <taxon>Pseudomonadati</taxon>
        <taxon>Bacteroidota</taxon>
        <taxon>Flavobacteriia</taxon>
        <taxon>Flavobacteriales</taxon>
        <taxon>Flavobacteriaceae</taxon>
        <taxon>Aquimarina</taxon>
    </lineage>
</organism>
<gene>
    <name evidence="1" type="ORF">GCM10022393_32980</name>
</gene>
<dbReference type="Proteomes" id="UP001500459">
    <property type="component" value="Unassembled WGS sequence"/>
</dbReference>
<dbReference type="RefSeq" id="WP_344929308.1">
    <property type="nucleotide sequence ID" value="NZ_BAABCW010000016.1"/>
</dbReference>
<keyword evidence="2" id="KW-1185">Reference proteome</keyword>
<comment type="caution">
    <text evidence="1">The sequence shown here is derived from an EMBL/GenBank/DDBJ whole genome shotgun (WGS) entry which is preliminary data.</text>
</comment>
<reference evidence="2" key="1">
    <citation type="journal article" date="2019" name="Int. J. Syst. Evol. Microbiol.">
        <title>The Global Catalogue of Microorganisms (GCM) 10K type strain sequencing project: providing services to taxonomists for standard genome sequencing and annotation.</title>
        <authorList>
            <consortium name="The Broad Institute Genomics Platform"/>
            <consortium name="The Broad Institute Genome Sequencing Center for Infectious Disease"/>
            <person name="Wu L."/>
            <person name="Ma J."/>
        </authorList>
    </citation>
    <scope>NUCLEOTIDE SEQUENCE [LARGE SCALE GENOMIC DNA]</scope>
    <source>
        <strain evidence="2">JCM 17106</strain>
    </source>
</reference>
<dbReference type="EMBL" id="BAABCW010000016">
    <property type="protein sequence ID" value="GAA3516316.1"/>
    <property type="molecule type" value="Genomic_DNA"/>
</dbReference>
<sequence length="82" mass="9053">MAIRLGNGCENCENLMENSTCKVHGVKVSSSYTCDSFEMKTALKDDRNCVTCLRYETSDCANPQKAAPQMLCSHWAPQNAMA</sequence>
<accession>A0ABP6UPR4</accession>
<evidence type="ECO:0000313" key="1">
    <source>
        <dbReference type="EMBL" id="GAA3516316.1"/>
    </source>
</evidence>
<name>A0ABP6UPR4_9FLAO</name>
<protein>
    <submittedName>
        <fullName evidence="1">Uncharacterized protein</fullName>
    </submittedName>
</protein>
<evidence type="ECO:0000313" key="2">
    <source>
        <dbReference type="Proteomes" id="UP001500459"/>
    </source>
</evidence>